<proteinExistence type="predicted"/>
<dbReference type="InterPro" id="IPR036881">
    <property type="entry name" value="Glyco_hydro_3_C_sf"/>
</dbReference>
<evidence type="ECO:0000256" key="1">
    <source>
        <dbReference type="ARBA" id="ARBA00022801"/>
    </source>
</evidence>
<reference evidence="3" key="1">
    <citation type="submission" date="2014-06" db="EMBL/GenBank/DDBJ databases">
        <authorList>
            <person name="Berkman P.J."/>
        </authorList>
    </citation>
    <scope>NUCLEOTIDE SEQUENCE [LARGE SCALE GENOMIC DNA]</scope>
</reference>
<gene>
    <name evidence="2" type="primary">SSCI39380.1</name>
</gene>
<evidence type="ECO:0008006" key="4">
    <source>
        <dbReference type="Google" id="ProtNLM"/>
    </source>
</evidence>
<evidence type="ECO:0000313" key="3">
    <source>
        <dbReference type="Proteomes" id="UP000242770"/>
    </source>
</evidence>
<name>A0A0F7SAP9_9BASI</name>
<dbReference type="AlphaFoldDB" id="A0A0F7SAP9"/>
<keyword evidence="3" id="KW-1185">Reference proteome</keyword>
<dbReference type="EMBL" id="CCFA01002314">
    <property type="protein sequence ID" value="CDW97768.1"/>
    <property type="molecule type" value="Genomic_DNA"/>
</dbReference>
<accession>A0A0F7SAP9</accession>
<dbReference type="STRING" id="49012.A0A0F7SAP9"/>
<dbReference type="SUPFAM" id="SSF52279">
    <property type="entry name" value="Beta-D-glucan exohydrolase, C-terminal domain"/>
    <property type="match status" value="1"/>
</dbReference>
<feature type="non-terminal residue" evidence="2">
    <location>
        <position position="90"/>
    </location>
</feature>
<sequence length="90" mass="9143">IGVDSITLVKNNNGDGHGLPLKSLDKLQPLAVIGQDAGDNLAGATSCGDDGKCNINAFNGTLTMGGGSGWAFPPYVITPAAAIQEYPRSN</sequence>
<protein>
    <recommendedName>
        <fullName evidence="4">Glucanase</fullName>
    </recommendedName>
</protein>
<dbReference type="Gene3D" id="3.40.50.1700">
    <property type="entry name" value="Glycoside hydrolase family 3 C-terminal domain"/>
    <property type="match status" value="1"/>
</dbReference>
<dbReference type="GO" id="GO:0004553">
    <property type="term" value="F:hydrolase activity, hydrolyzing O-glycosyl compounds"/>
    <property type="evidence" value="ECO:0007669"/>
    <property type="project" value="InterPro"/>
</dbReference>
<keyword evidence="1" id="KW-0378">Hydrolase</keyword>
<feature type="non-terminal residue" evidence="2">
    <location>
        <position position="1"/>
    </location>
</feature>
<organism evidence="2 3">
    <name type="scientific">Sporisorium scitamineum</name>
    <dbReference type="NCBI Taxonomy" id="49012"/>
    <lineage>
        <taxon>Eukaryota</taxon>
        <taxon>Fungi</taxon>
        <taxon>Dikarya</taxon>
        <taxon>Basidiomycota</taxon>
        <taxon>Ustilaginomycotina</taxon>
        <taxon>Ustilaginomycetes</taxon>
        <taxon>Ustilaginales</taxon>
        <taxon>Ustilaginaceae</taxon>
        <taxon>Sporisorium</taxon>
    </lineage>
</organism>
<evidence type="ECO:0000313" key="2">
    <source>
        <dbReference type="EMBL" id="CDW97768.1"/>
    </source>
</evidence>
<dbReference type="GO" id="GO:0005975">
    <property type="term" value="P:carbohydrate metabolic process"/>
    <property type="evidence" value="ECO:0007669"/>
    <property type="project" value="InterPro"/>
</dbReference>
<dbReference type="Proteomes" id="UP000242770">
    <property type="component" value="Unassembled WGS sequence"/>
</dbReference>